<evidence type="ECO:0000313" key="3">
    <source>
        <dbReference type="Proteomes" id="UP000823405"/>
    </source>
</evidence>
<feature type="compositionally biased region" description="Basic and acidic residues" evidence="1">
    <location>
        <begin position="74"/>
        <end position="83"/>
    </location>
</feature>
<proteinExistence type="predicted"/>
<dbReference type="AlphaFoldDB" id="A0A9P6UD95"/>
<comment type="caution">
    <text evidence="2">The sequence shown here is derived from an EMBL/GenBank/DDBJ whole genome shotgun (WGS) entry which is preliminary data.</text>
</comment>
<evidence type="ECO:0000313" key="2">
    <source>
        <dbReference type="EMBL" id="KAG0281794.1"/>
    </source>
</evidence>
<feature type="compositionally biased region" description="Basic and acidic residues" evidence="1">
    <location>
        <begin position="42"/>
        <end position="53"/>
    </location>
</feature>
<accession>A0A9P6UD95</accession>
<feature type="non-terminal residue" evidence="2">
    <location>
        <position position="358"/>
    </location>
</feature>
<dbReference type="EMBL" id="JAAAIN010004373">
    <property type="protein sequence ID" value="KAG0281794.1"/>
    <property type="molecule type" value="Genomic_DNA"/>
</dbReference>
<keyword evidence="3" id="KW-1185">Reference proteome</keyword>
<protein>
    <submittedName>
        <fullName evidence="2">Uncharacterized protein</fullName>
    </submittedName>
</protein>
<sequence>PVKAIVSQSVLLVDLDDCTVDESPRSPASVNMVQSLIGLDFTEGRQDDPRDNPAFDSTKVTVPGDTPKSSPENANEHKQERYEGSPLANPASEGADNTLDSTEVLSSKVEHALDLLGADIPAPESFKEEPVLDLLGTASAAKESLKEDSLVDLLAATSPIQEQLKEESALDISATTSPTHDQIKKDVSFDLVGISSSNQERSAKGHIPNGFLDDLGSPYDWLNQIASRNMRQSEESRATQQEQWNALMAKQEVDSSRIQDFIQKATMAASADSASSTSASSKRGTKPKIPFSLSIAIETKDHGRQVLNVTDRDDIKDMVERFCVQYGMQSYEMALWVTVAKAIKKKKRQQRESMQQQQ</sequence>
<dbReference type="OrthoDB" id="2407428at2759"/>
<reference evidence="2" key="1">
    <citation type="journal article" date="2020" name="Fungal Divers.">
        <title>Resolving the Mortierellaceae phylogeny through synthesis of multi-gene phylogenetics and phylogenomics.</title>
        <authorList>
            <person name="Vandepol N."/>
            <person name="Liber J."/>
            <person name="Desiro A."/>
            <person name="Na H."/>
            <person name="Kennedy M."/>
            <person name="Barry K."/>
            <person name="Grigoriev I.V."/>
            <person name="Miller A.N."/>
            <person name="O'Donnell K."/>
            <person name="Stajich J.E."/>
            <person name="Bonito G."/>
        </authorList>
    </citation>
    <scope>NUCLEOTIDE SEQUENCE</scope>
    <source>
        <strain evidence="2">NVP60</strain>
    </source>
</reference>
<evidence type="ECO:0000256" key="1">
    <source>
        <dbReference type="SAM" id="MobiDB-lite"/>
    </source>
</evidence>
<dbReference type="Proteomes" id="UP000823405">
    <property type="component" value="Unassembled WGS sequence"/>
</dbReference>
<name>A0A9P6UD95_9FUNG</name>
<gene>
    <name evidence="2" type="ORF">BGZ97_009215</name>
</gene>
<feature type="region of interest" description="Disordered" evidence="1">
    <location>
        <begin position="42"/>
        <end position="100"/>
    </location>
</feature>
<organism evidence="2 3">
    <name type="scientific">Linnemannia gamsii</name>
    <dbReference type="NCBI Taxonomy" id="64522"/>
    <lineage>
        <taxon>Eukaryota</taxon>
        <taxon>Fungi</taxon>
        <taxon>Fungi incertae sedis</taxon>
        <taxon>Mucoromycota</taxon>
        <taxon>Mortierellomycotina</taxon>
        <taxon>Mortierellomycetes</taxon>
        <taxon>Mortierellales</taxon>
        <taxon>Mortierellaceae</taxon>
        <taxon>Linnemannia</taxon>
    </lineage>
</organism>